<evidence type="ECO:0000313" key="3">
    <source>
        <dbReference type="Proteomes" id="UP000265560"/>
    </source>
</evidence>
<dbReference type="InterPro" id="IPR018706">
    <property type="entry name" value="DUF2214_membrane"/>
</dbReference>
<proteinExistence type="predicted"/>
<keyword evidence="3" id="KW-1185">Reference proteome</keyword>
<dbReference type="RefSeq" id="WP_119895138.1">
    <property type="nucleotide sequence ID" value="NZ_CP032419.1"/>
</dbReference>
<feature type="transmembrane region" description="Helical" evidence="1">
    <location>
        <begin position="85"/>
        <end position="103"/>
    </location>
</feature>
<dbReference type="EMBL" id="CP032419">
    <property type="protein sequence ID" value="AYC34485.1"/>
    <property type="molecule type" value="Genomic_DNA"/>
</dbReference>
<keyword evidence="1" id="KW-0812">Transmembrane</keyword>
<feature type="transmembrane region" description="Helical" evidence="1">
    <location>
        <begin position="6"/>
        <end position="27"/>
    </location>
</feature>
<dbReference type="Proteomes" id="UP000265560">
    <property type="component" value="Chromosome"/>
</dbReference>
<evidence type="ECO:0000256" key="1">
    <source>
        <dbReference type="SAM" id="Phobius"/>
    </source>
</evidence>
<protein>
    <submittedName>
        <fullName evidence="2">DUF2214 family protein</fullName>
    </submittedName>
</protein>
<feature type="transmembrane region" description="Helical" evidence="1">
    <location>
        <begin position="47"/>
        <end position="65"/>
    </location>
</feature>
<sequence>MGQAIAAYLHFLSIFVLFALLTTEHVLFKSALADVQRARSLVRIDMAYGLSAGLVLLTGAVRVLWYGKGMDYYLHNGLFHAKVGLFILVGLISILPTATFLNWRNDLKAGQLPQLSPAQATRVIMTIRLELVLLVLIPLLAVLMASGYGVIGS</sequence>
<dbReference type="Pfam" id="PF09980">
    <property type="entry name" value="DUF2214"/>
    <property type="match status" value="1"/>
</dbReference>
<organism evidence="2 3">
    <name type="scientific">Pseudomonas cavernae</name>
    <dbReference type="NCBI Taxonomy" id="2320867"/>
    <lineage>
        <taxon>Bacteria</taxon>
        <taxon>Pseudomonadati</taxon>
        <taxon>Pseudomonadota</taxon>
        <taxon>Gammaproteobacteria</taxon>
        <taxon>Pseudomonadales</taxon>
        <taxon>Pseudomonadaceae</taxon>
        <taxon>Pseudomonas</taxon>
    </lineage>
</organism>
<keyword evidence="1" id="KW-1133">Transmembrane helix</keyword>
<keyword evidence="1" id="KW-0472">Membrane</keyword>
<dbReference type="KEGG" id="pcav:D3880_19850"/>
<gene>
    <name evidence="2" type="ORF">D3880_19850</name>
</gene>
<dbReference type="OrthoDB" id="826511at2"/>
<dbReference type="AlphaFoldDB" id="A0A385Z5F2"/>
<name>A0A385Z5F2_9PSED</name>
<reference evidence="3" key="1">
    <citation type="submission" date="2018-09" db="EMBL/GenBank/DDBJ databases">
        <authorList>
            <person name="Zhu H."/>
        </authorList>
    </citation>
    <scope>NUCLEOTIDE SEQUENCE [LARGE SCALE GENOMIC DNA]</scope>
    <source>
        <strain evidence="3">K2W31S-8</strain>
    </source>
</reference>
<evidence type="ECO:0000313" key="2">
    <source>
        <dbReference type="EMBL" id="AYC34485.1"/>
    </source>
</evidence>
<accession>A0A385Z5F2</accession>
<feature type="transmembrane region" description="Helical" evidence="1">
    <location>
        <begin position="131"/>
        <end position="151"/>
    </location>
</feature>